<proteinExistence type="predicted"/>
<dbReference type="EMBL" id="CAJNBJ010000016">
    <property type="protein sequence ID" value="CAE6756287.1"/>
    <property type="molecule type" value="Genomic_DNA"/>
</dbReference>
<evidence type="ECO:0000313" key="1">
    <source>
        <dbReference type="EMBL" id="CAE6756287.1"/>
    </source>
</evidence>
<protein>
    <submittedName>
        <fullName evidence="1">Uncharacterized protein</fullName>
    </submittedName>
</protein>
<dbReference type="SUPFAM" id="SSF49503">
    <property type="entry name" value="Cupredoxins"/>
    <property type="match status" value="2"/>
</dbReference>
<sequence>MSAQRLNRTPFRSVSGWLVLTGLCMALSSLPLSVGATVTTFIAEDYVFTGPEQLESGRQTVRLLNRGRDVHQIQFLALPSGKSITDVERALASRSPSLPNWLRRHGGVNSVAPGDEASVSMQLESGDYLLLCGIPDVAGRPHAMRGMVRALRVVEAAPSGEPAPRADATLRLTDFAFSLSGPLHAGARTVQLVNDGRQAHEAVVIRLAEGASAQDFIERYRPGGLPNSAGLESGGATGIDPGRQASMHLDLEPGRYGLLCFLADPVTGAPHFSRGMWMDIEVKMVLTPAEGS</sequence>
<comment type="caution">
    <text evidence="1">The sequence shown here is derived from an EMBL/GenBank/DDBJ whole genome shotgun (WGS) entry which is preliminary data.</text>
</comment>
<dbReference type="Proteomes" id="UP000675880">
    <property type="component" value="Unassembled WGS sequence"/>
</dbReference>
<reference evidence="1 2" key="1">
    <citation type="submission" date="2021-02" db="EMBL/GenBank/DDBJ databases">
        <authorList>
            <person name="Han P."/>
        </authorList>
    </citation>
    <scope>NUCLEOTIDE SEQUENCE [LARGE SCALE GENOMIC DNA]</scope>
    <source>
        <strain evidence="1">Candidatus Nitrospira sp. ZN2</strain>
    </source>
</reference>
<name>A0ABM8RJD2_9BACT</name>
<keyword evidence="2" id="KW-1185">Reference proteome</keyword>
<gene>
    <name evidence="1" type="ORF">NSPZN2_30420</name>
</gene>
<accession>A0ABM8RJD2</accession>
<dbReference type="InterPro" id="IPR008972">
    <property type="entry name" value="Cupredoxin"/>
</dbReference>
<organism evidence="1 2">
    <name type="scientific">Nitrospira defluvii</name>
    <dbReference type="NCBI Taxonomy" id="330214"/>
    <lineage>
        <taxon>Bacteria</taxon>
        <taxon>Pseudomonadati</taxon>
        <taxon>Nitrospirota</taxon>
        <taxon>Nitrospiria</taxon>
        <taxon>Nitrospirales</taxon>
        <taxon>Nitrospiraceae</taxon>
        <taxon>Nitrospira</taxon>
    </lineage>
</organism>
<evidence type="ECO:0000313" key="2">
    <source>
        <dbReference type="Proteomes" id="UP000675880"/>
    </source>
</evidence>